<feature type="domain" description="SUI1" evidence="6">
    <location>
        <begin position="98"/>
        <end position="169"/>
    </location>
</feature>
<gene>
    <name evidence="7" type="ORF">BDK51DRAFT_35231</name>
</gene>
<evidence type="ECO:0000256" key="5">
    <source>
        <dbReference type="SAM" id="MobiDB-lite"/>
    </source>
</evidence>
<reference evidence="8" key="1">
    <citation type="journal article" date="2018" name="Nat. Microbiol.">
        <title>Leveraging single-cell genomics to expand the fungal tree of life.</title>
        <authorList>
            <person name="Ahrendt S.R."/>
            <person name="Quandt C.A."/>
            <person name="Ciobanu D."/>
            <person name="Clum A."/>
            <person name="Salamov A."/>
            <person name="Andreopoulos B."/>
            <person name="Cheng J.F."/>
            <person name="Woyke T."/>
            <person name="Pelin A."/>
            <person name="Henrissat B."/>
            <person name="Reynolds N.K."/>
            <person name="Benny G.L."/>
            <person name="Smith M.E."/>
            <person name="James T.Y."/>
            <person name="Grigoriev I.V."/>
        </authorList>
    </citation>
    <scope>NUCLEOTIDE SEQUENCE [LARGE SCALE GENOMIC DNA]</scope>
</reference>
<dbReference type="InterPro" id="IPR036877">
    <property type="entry name" value="SUI1_dom_sf"/>
</dbReference>
<keyword evidence="8" id="KW-1185">Reference proteome</keyword>
<keyword evidence="4" id="KW-0963">Cytoplasm</keyword>
<feature type="compositionally biased region" description="Basic and acidic residues" evidence="5">
    <location>
        <begin position="76"/>
        <end position="89"/>
    </location>
</feature>
<dbReference type="GO" id="GO:0005737">
    <property type="term" value="C:cytoplasm"/>
    <property type="evidence" value="ECO:0007669"/>
    <property type="project" value="UniProtKB-SubCell"/>
</dbReference>
<proteinExistence type="inferred from homology"/>
<dbReference type="InterPro" id="IPR048517">
    <property type="entry name" value="DENR_N"/>
</dbReference>
<keyword evidence="7" id="KW-0396">Initiation factor</keyword>
<feature type="region of interest" description="Disordered" evidence="5">
    <location>
        <begin position="74"/>
        <end position="95"/>
    </location>
</feature>
<dbReference type="NCBIfam" id="TIGR01159">
    <property type="entry name" value="DRP1"/>
    <property type="match status" value="1"/>
</dbReference>
<dbReference type="InterPro" id="IPR046447">
    <property type="entry name" value="DENR_C"/>
</dbReference>
<comment type="subcellular location">
    <subcellularLocation>
        <location evidence="4">Cytoplasm</location>
    </subcellularLocation>
</comment>
<dbReference type="GO" id="GO:0003729">
    <property type="term" value="F:mRNA binding"/>
    <property type="evidence" value="ECO:0007669"/>
    <property type="project" value="TreeGrafter"/>
</dbReference>
<evidence type="ECO:0000259" key="6">
    <source>
        <dbReference type="PROSITE" id="PS50296"/>
    </source>
</evidence>
<name>A0A4P9W533_9FUNG</name>
<evidence type="ECO:0000256" key="3">
    <source>
        <dbReference type="ARBA" id="ARBA00020058"/>
    </source>
</evidence>
<dbReference type="PROSITE" id="PS50296">
    <property type="entry name" value="SUI1"/>
    <property type="match status" value="1"/>
</dbReference>
<dbReference type="GO" id="GO:1990904">
    <property type="term" value="C:ribonucleoprotein complex"/>
    <property type="evidence" value="ECO:0007669"/>
    <property type="project" value="UniProtKB-KW"/>
</dbReference>
<comment type="similarity">
    <text evidence="1 4">Belongs to the DENR family.</text>
</comment>
<dbReference type="Pfam" id="PF01253">
    <property type="entry name" value="SUI1"/>
    <property type="match status" value="1"/>
</dbReference>
<dbReference type="SUPFAM" id="SSF55159">
    <property type="entry name" value="eIF1-like"/>
    <property type="match status" value="1"/>
</dbReference>
<dbReference type="PANTHER" id="PTHR12789:SF0">
    <property type="entry name" value="DENSITY-REGULATED PROTEIN"/>
    <property type="match status" value="1"/>
</dbReference>
<evidence type="ECO:0000256" key="1">
    <source>
        <dbReference type="ARBA" id="ARBA00007514"/>
    </source>
</evidence>
<keyword evidence="4" id="KW-0689">Ribosomal protein</keyword>
<dbReference type="AlphaFoldDB" id="A0A4P9W533"/>
<organism evidence="7 8">
    <name type="scientific">Blyttiomyces helicus</name>
    <dbReference type="NCBI Taxonomy" id="388810"/>
    <lineage>
        <taxon>Eukaryota</taxon>
        <taxon>Fungi</taxon>
        <taxon>Fungi incertae sedis</taxon>
        <taxon>Chytridiomycota</taxon>
        <taxon>Chytridiomycota incertae sedis</taxon>
        <taxon>Chytridiomycetes</taxon>
        <taxon>Chytridiomycetes incertae sedis</taxon>
        <taxon>Blyttiomyces</taxon>
    </lineage>
</organism>
<dbReference type="InterPro" id="IPR001950">
    <property type="entry name" value="SUI1"/>
</dbReference>
<dbReference type="PANTHER" id="PTHR12789">
    <property type="entry name" value="DENSITY-REGULATED PROTEIN HOMOLOG"/>
    <property type="match status" value="1"/>
</dbReference>
<dbReference type="Pfam" id="PF21023">
    <property type="entry name" value="DENR_N"/>
    <property type="match status" value="1"/>
</dbReference>
<dbReference type="GO" id="GO:0003743">
    <property type="term" value="F:translation initiation factor activity"/>
    <property type="evidence" value="ECO:0007669"/>
    <property type="project" value="UniProtKB-KW"/>
</dbReference>
<dbReference type="GO" id="GO:0002188">
    <property type="term" value="P:translation reinitiation"/>
    <property type="evidence" value="ECO:0007669"/>
    <property type="project" value="TreeGrafter"/>
</dbReference>
<protein>
    <recommendedName>
        <fullName evidence="3 4">Translation machinery-associated protein 22</fullName>
    </recommendedName>
</protein>
<dbReference type="Gene3D" id="3.30.780.10">
    <property type="entry name" value="SUI1-like domain"/>
    <property type="match status" value="1"/>
</dbReference>
<keyword evidence="4" id="KW-0687">Ribonucleoprotein</keyword>
<dbReference type="GO" id="GO:0001731">
    <property type="term" value="P:formation of translation preinitiation complex"/>
    <property type="evidence" value="ECO:0007669"/>
    <property type="project" value="TreeGrafter"/>
</dbReference>
<dbReference type="InterPro" id="IPR005873">
    <property type="entry name" value="DENR_eukaryotes"/>
</dbReference>
<comment type="domain">
    <text evidence="4">The SUI1 domain may be involved in RNA binding.</text>
</comment>
<evidence type="ECO:0000256" key="4">
    <source>
        <dbReference type="RuleBase" id="RU361273"/>
    </source>
</evidence>
<evidence type="ECO:0000256" key="2">
    <source>
        <dbReference type="ARBA" id="ARBA00011742"/>
    </source>
</evidence>
<dbReference type="CDD" id="cd11607">
    <property type="entry name" value="DENR_C"/>
    <property type="match status" value="1"/>
</dbReference>
<dbReference type="InterPro" id="IPR050318">
    <property type="entry name" value="DENR/SUI1_TIF"/>
</dbReference>
<comment type="subunit">
    <text evidence="2 4">Interacts with the 40S ribosomal subunit.</text>
</comment>
<accession>A0A4P9W533</accession>
<evidence type="ECO:0000313" key="8">
    <source>
        <dbReference type="Proteomes" id="UP000269721"/>
    </source>
</evidence>
<sequence length="186" mass="21146">MSDDEAPLPPQDWPKTEVRDVIYCAGPPEYCDYGQTVDACRQWLAQEHPEMFARLWPELDLQKTMEGVTLTDAEGTEQKKPKETKAEKEKKKKASARVTIKRVERTKRKCVIAVTGMENFDVDLKKAAKLFATKFACGASVTKNPQGLDEIIVQGDVQDDIYDLILETWEQVPEEQIDLTEGKLKK</sequence>
<dbReference type="Proteomes" id="UP000269721">
    <property type="component" value="Unassembled WGS sequence"/>
</dbReference>
<dbReference type="GO" id="GO:0005840">
    <property type="term" value="C:ribosome"/>
    <property type="evidence" value="ECO:0007669"/>
    <property type="project" value="UniProtKB-KW"/>
</dbReference>
<keyword evidence="7" id="KW-0648">Protein biosynthesis</keyword>
<dbReference type="EMBL" id="KZ998244">
    <property type="protein sequence ID" value="RKO86385.1"/>
    <property type="molecule type" value="Genomic_DNA"/>
</dbReference>
<dbReference type="OrthoDB" id="277199at2759"/>
<evidence type="ECO:0000313" key="7">
    <source>
        <dbReference type="EMBL" id="RKO86385.1"/>
    </source>
</evidence>